<dbReference type="EMBL" id="LR134473">
    <property type="protein sequence ID" value="VEI02339.1"/>
    <property type="molecule type" value="Genomic_DNA"/>
</dbReference>
<dbReference type="STRING" id="1122997.GCA_000425285_02569"/>
<reference evidence="1 2" key="1">
    <citation type="submission" date="2018-12" db="EMBL/GenBank/DDBJ databases">
        <authorList>
            <consortium name="Pathogen Informatics"/>
        </authorList>
    </citation>
    <scope>NUCLEOTIDE SEQUENCE [LARGE SCALE GENOMIC DNA]</scope>
    <source>
        <strain evidence="1 2">NCTC13652</strain>
    </source>
</reference>
<dbReference type="AlphaFoldDB" id="A0A3S4W747"/>
<dbReference type="Proteomes" id="UP000277858">
    <property type="component" value="Chromosome"/>
</dbReference>
<gene>
    <name evidence="1" type="ORF">NCTC13652_00513</name>
</gene>
<evidence type="ECO:0000313" key="2">
    <source>
        <dbReference type="Proteomes" id="UP000277858"/>
    </source>
</evidence>
<sequence>MSELFSALSIKRRGSPRWQPRAQHAICTTTVLRHRPRRNAPEVPLAEPLGCVLNEA</sequence>
<organism evidence="1 2">
    <name type="scientific">Acidipropionibacterium jensenii</name>
    <dbReference type="NCBI Taxonomy" id="1749"/>
    <lineage>
        <taxon>Bacteria</taxon>
        <taxon>Bacillati</taxon>
        <taxon>Actinomycetota</taxon>
        <taxon>Actinomycetes</taxon>
        <taxon>Propionibacteriales</taxon>
        <taxon>Propionibacteriaceae</taxon>
        <taxon>Acidipropionibacterium</taxon>
    </lineage>
</organism>
<protein>
    <submittedName>
        <fullName evidence="1">Uncharacterized protein</fullName>
    </submittedName>
</protein>
<keyword evidence="2" id="KW-1185">Reference proteome</keyword>
<name>A0A3S4W747_9ACTN</name>
<proteinExistence type="predicted"/>
<accession>A0A3S4W747</accession>
<evidence type="ECO:0000313" key="1">
    <source>
        <dbReference type="EMBL" id="VEI02339.1"/>
    </source>
</evidence>